<feature type="domain" description="UspA" evidence="2">
    <location>
        <begin position="3"/>
        <end position="138"/>
    </location>
</feature>
<evidence type="ECO:0000313" key="3">
    <source>
        <dbReference type="EMBL" id="TYL36319.1"/>
    </source>
</evidence>
<dbReference type="InterPro" id="IPR006016">
    <property type="entry name" value="UspA"/>
</dbReference>
<reference evidence="3" key="1">
    <citation type="submission" date="2017-11" db="EMBL/GenBank/DDBJ databases">
        <authorList>
            <person name="Kajale S.C."/>
            <person name="Sharma A."/>
        </authorList>
    </citation>
    <scope>NUCLEOTIDE SEQUENCE</scope>
    <source>
        <strain evidence="3">LS1_42</strain>
    </source>
</reference>
<evidence type="ECO:0000259" key="2">
    <source>
        <dbReference type="Pfam" id="PF00582"/>
    </source>
</evidence>
<comment type="caution">
    <text evidence="3">The sequence shown here is derived from an EMBL/GenBank/DDBJ whole genome shotgun (WGS) entry which is preliminary data.</text>
</comment>
<dbReference type="AlphaFoldDB" id="A0A8J8Q022"/>
<dbReference type="Gene3D" id="3.40.50.620">
    <property type="entry name" value="HUPs"/>
    <property type="match status" value="1"/>
</dbReference>
<gene>
    <name evidence="3" type="ORF">CV102_22940</name>
</gene>
<sequence length="141" mass="15152">MYRVLLPVDSDERRTQQAIEAISSLPGDLGDLEVIALNVFKEFEVTDEGGRISSADIYDESEFPESVKSALEALEDTGVAVTTRREHGDPAGIILDVAADVDADNIVMCGRKRTPAGKVLFGSVTQSVLLSADRPVTITTD</sequence>
<dbReference type="EMBL" id="PHNJ01000019">
    <property type="protein sequence ID" value="TYL36319.1"/>
    <property type="molecule type" value="Genomic_DNA"/>
</dbReference>
<dbReference type="RefSeq" id="WP_148860317.1">
    <property type="nucleotide sequence ID" value="NZ_PHNJ01000019.1"/>
</dbReference>
<dbReference type="OrthoDB" id="281037at2157"/>
<evidence type="ECO:0000313" key="4">
    <source>
        <dbReference type="Proteomes" id="UP000766904"/>
    </source>
</evidence>
<organism evidence="3 4">
    <name type="scientific">Natronococcus pandeyae</name>
    <dbReference type="NCBI Taxonomy" id="2055836"/>
    <lineage>
        <taxon>Archaea</taxon>
        <taxon>Methanobacteriati</taxon>
        <taxon>Methanobacteriota</taxon>
        <taxon>Stenosarchaea group</taxon>
        <taxon>Halobacteria</taxon>
        <taxon>Halobacteriales</taxon>
        <taxon>Natrialbaceae</taxon>
        <taxon>Natronococcus</taxon>
    </lineage>
</organism>
<dbReference type="PRINTS" id="PR01438">
    <property type="entry name" value="UNVRSLSTRESS"/>
</dbReference>
<accession>A0A8J8Q022</accession>
<dbReference type="SUPFAM" id="SSF52402">
    <property type="entry name" value="Adenine nucleotide alpha hydrolases-like"/>
    <property type="match status" value="1"/>
</dbReference>
<dbReference type="Proteomes" id="UP000766904">
    <property type="component" value="Unassembled WGS sequence"/>
</dbReference>
<evidence type="ECO:0000256" key="1">
    <source>
        <dbReference type="ARBA" id="ARBA00008791"/>
    </source>
</evidence>
<dbReference type="Pfam" id="PF00582">
    <property type="entry name" value="Usp"/>
    <property type="match status" value="1"/>
</dbReference>
<dbReference type="InterPro" id="IPR006015">
    <property type="entry name" value="Universal_stress_UspA"/>
</dbReference>
<dbReference type="CDD" id="cd00293">
    <property type="entry name" value="USP-like"/>
    <property type="match status" value="1"/>
</dbReference>
<protein>
    <submittedName>
        <fullName evidence="3">Universal stress protein UspA</fullName>
    </submittedName>
</protein>
<keyword evidence="4" id="KW-1185">Reference proteome</keyword>
<proteinExistence type="inferred from homology"/>
<dbReference type="InterPro" id="IPR014729">
    <property type="entry name" value="Rossmann-like_a/b/a_fold"/>
</dbReference>
<name>A0A8J8Q022_9EURY</name>
<dbReference type="PANTHER" id="PTHR46268">
    <property type="entry name" value="STRESS RESPONSE PROTEIN NHAX"/>
    <property type="match status" value="1"/>
</dbReference>
<comment type="similarity">
    <text evidence="1">Belongs to the universal stress protein A family.</text>
</comment>
<dbReference type="PANTHER" id="PTHR46268:SF6">
    <property type="entry name" value="UNIVERSAL STRESS PROTEIN UP12"/>
    <property type="match status" value="1"/>
</dbReference>